<dbReference type="AlphaFoldDB" id="A0A4Q7M2H8"/>
<name>A0A4Q7M2H8_9MICO</name>
<keyword evidence="1" id="KW-0378">Hydrolase</keyword>
<gene>
    <name evidence="1" type="ORF">EV386_2402</name>
</gene>
<dbReference type="Gene3D" id="1.10.3210.10">
    <property type="entry name" value="Hypothetical protein af1432"/>
    <property type="match status" value="1"/>
</dbReference>
<proteinExistence type="predicted"/>
<dbReference type="OrthoDB" id="9808993at2"/>
<dbReference type="RefSeq" id="WP_130415262.1">
    <property type="nucleotide sequence ID" value="NZ_SGWX01000001.1"/>
</dbReference>
<dbReference type="PANTHER" id="PTHR21174">
    <property type="match status" value="1"/>
</dbReference>
<dbReference type="EMBL" id="SGWX01000001">
    <property type="protein sequence ID" value="RZS62085.1"/>
    <property type="molecule type" value="Genomic_DNA"/>
</dbReference>
<sequence>MGVNWTDAPQWFRSSFARAARGAGATATDDELADAAESLVARWSTQARHFHNLKHLATTLHRVDELAQETHDADLVRLAAWFHGAVFSSDTKATYELKGGEQTPASAELARKELTQLGVPAARADRVAALVDSLLRHQPAPGDTDAQVLNDADMSMLAVEPQHYKKYAAAVRAEYAHIPQRDFLRARIRILERLLKRGRIFLSPMGAAWENPARQNVEAELSRLIKEQAALPPEDD</sequence>
<dbReference type="InterPro" id="IPR009218">
    <property type="entry name" value="HD_phosphohydro"/>
</dbReference>
<dbReference type="PIRSF" id="PIRSF035170">
    <property type="entry name" value="HD_phosphohydro"/>
    <property type="match status" value="1"/>
</dbReference>
<dbReference type="PANTHER" id="PTHR21174:SF0">
    <property type="entry name" value="HD PHOSPHOHYDROLASE FAMILY PROTEIN-RELATED"/>
    <property type="match status" value="1"/>
</dbReference>
<evidence type="ECO:0000313" key="2">
    <source>
        <dbReference type="Proteomes" id="UP000293852"/>
    </source>
</evidence>
<comment type="caution">
    <text evidence="1">The sequence shown here is derived from an EMBL/GenBank/DDBJ whole genome shotgun (WGS) entry which is preliminary data.</text>
</comment>
<dbReference type="SUPFAM" id="SSF109604">
    <property type="entry name" value="HD-domain/PDEase-like"/>
    <property type="match status" value="1"/>
</dbReference>
<reference evidence="1 2" key="1">
    <citation type="submission" date="2019-02" db="EMBL/GenBank/DDBJ databases">
        <title>Sequencing the genomes of 1000 actinobacteria strains.</title>
        <authorList>
            <person name="Klenk H.-P."/>
        </authorList>
    </citation>
    <scope>NUCLEOTIDE SEQUENCE [LARGE SCALE GENOMIC DNA]</scope>
    <source>
        <strain evidence="1 2">DSM 16932</strain>
    </source>
</reference>
<dbReference type="GO" id="GO:0016787">
    <property type="term" value="F:hydrolase activity"/>
    <property type="evidence" value="ECO:0007669"/>
    <property type="project" value="UniProtKB-KW"/>
</dbReference>
<organism evidence="1 2">
    <name type="scientific">Xylanimonas ulmi</name>
    <dbReference type="NCBI Taxonomy" id="228973"/>
    <lineage>
        <taxon>Bacteria</taxon>
        <taxon>Bacillati</taxon>
        <taxon>Actinomycetota</taxon>
        <taxon>Actinomycetes</taxon>
        <taxon>Micrococcales</taxon>
        <taxon>Promicromonosporaceae</taxon>
        <taxon>Xylanimonas</taxon>
    </lineage>
</organism>
<keyword evidence="2" id="KW-1185">Reference proteome</keyword>
<protein>
    <submittedName>
        <fullName evidence="1">Putative metal-dependent HD superfamily phosphohydrolase</fullName>
    </submittedName>
</protein>
<accession>A0A4Q7M2H8</accession>
<dbReference type="Proteomes" id="UP000293852">
    <property type="component" value="Unassembled WGS sequence"/>
</dbReference>
<evidence type="ECO:0000313" key="1">
    <source>
        <dbReference type="EMBL" id="RZS62085.1"/>
    </source>
</evidence>